<reference evidence="1 2" key="1">
    <citation type="submission" date="2019-07" db="EMBL/GenBank/DDBJ databases">
        <authorList>
            <person name="Cremers G."/>
        </authorList>
    </citation>
    <scope>NUCLEOTIDE SEQUENCE [LARGE SCALE GENOMIC DNA]</scope>
</reference>
<dbReference type="Proteomes" id="UP000334340">
    <property type="component" value="Unassembled WGS sequence"/>
</dbReference>
<protein>
    <submittedName>
        <fullName evidence="1">Uncharacterized protein</fullName>
    </submittedName>
</protein>
<dbReference type="AlphaFoldDB" id="A0A564ZI43"/>
<keyword evidence="2" id="KW-1185">Reference proteome</keyword>
<gene>
    <name evidence="1" type="ORF">MELA_00574</name>
</gene>
<proteinExistence type="predicted"/>
<sequence length="325" mass="35815">MNSHKVSLVFAAAIVLIAPLAVSAGGGYEQARIYSRSPKSLHVEGFVNKDNKVKDFHIVNKKIEAGYTTFNGKAIKGMKTNQCFLDAPIQQPKAVRFGHVNYSETPDGYNQAMAWLSITNDGTGEGSVEVRSMEIWGKDQNGRVFPVSDDLFCKKDDCQESNLVWGSMLQDKAYWSNPEAWALRCPSGDTNVEACGNNPVNPLIFDLQWNKPANGLFAIPTVVFPTSRYPDQVFHPWLAVWDDEPDSRRPNAEPGVQYAVRVIVKVNGAARLQAGLDYWAPPGTAPYCEPSHQHSERCEGAVSNWQCESGGWVSVIAGPPGIFRP</sequence>
<organism evidence="1 2">
    <name type="scientific">Candidatus Methylomirabilis lanthanidiphila</name>
    <dbReference type="NCBI Taxonomy" id="2211376"/>
    <lineage>
        <taxon>Bacteria</taxon>
        <taxon>Candidatus Methylomirabilota</taxon>
        <taxon>Candidatus Methylomirabilia</taxon>
        <taxon>Candidatus Methylomirabilales</taxon>
        <taxon>Candidatus Methylomirabilaceae</taxon>
        <taxon>Candidatus Methylomirabilis</taxon>
    </lineage>
</organism>
<dbReference type="EMBL" id="CABIKM010000008">
    <property type="protein sequence ID" value="VUZ84208.1"/>
    <property type="molecule type" value="Genomic_DNA"/>
</dbReference>
<evidence type="ECO:0000313" key="1">
    <source>
        <dbReference type="EMBL" id="VUZ84208.1"/>
    </source>
</evidence>
<accession>A0A564ZI43</accession>
<evidence type="ECO:0000313" key="2">
    <source>
        <dbReference type="Proteomes" id="UP000334340"/>
    </source>
</evidence>
<name>A0A564ZI43_9BACT</name>